<dbReference type="EMBL" id="MN512538">
    <property type="protein sequence ID" value="QGF20985.1"/>
    <property type="molecule type" value="Genomic_DNA"/>
</dbReference>
<dbReference type="RefSeq" id="YP_010649690.1">
    <property type="nucleotide sequence ID" value="NC_070772.1"/>
</dbReference>
<dbReference type="KEGG" id="vg:77925250"/>
<protein>
    <submittedName>
        <fullName evidence="1">Uncharacterized protein</fullName>
    </submittedName>
</protein>
<sequence length="259" mass="29864">MITCKEDLVNTYIENDFGELRDLYVKKAVELGFRLDWLSHSPAGPSNKIVATCHWNGEECAFTGQTSYLPISTVDMSTLRKLTLSDLKPEPKHFVSKALEESIKETASEQFEEFIKKAPIFTPCCRSSSVDLNQEKPRTKVEYEHLDQSNFNVWDLKPLLDNGELYSKTSDGEYDQYSKSSPTYMLRHFMEYGVYRKVERQVEWWEDAVEYLNSKGGFDASGNSEEGLWIRLKANTTGVAMTRDQWCDFARILLEQEGE</sequence>
<accession>A0A6B7SEQ0</accession>
<reference evidence="1 2" key="1">
    <citation type="journal article" date="2020" name="Sci. Rep.">
        <title>A novel vibriophage exhibits inhibitory activity against host protein synthesis machinery.</title>
        <authorList>
            <person name="Thammatinna K."/>
            <person name="Egan M.E."/>
            <person name="Htoo H.H."/>
            <person name="Khanna K."/>
            <person name="Sugie J."/>
            <person name="Nideffer J.F."/>
            <person name="Villa E."/>
            <person name="Tassanakajon A."/>
            <person name="Pogliano J."/>
            <person name="Nonejuie P."/>
            <person name="Chaikeeratisak V."/>
        </authorList>
    </citation>
    <scope>NUCLEOTIDE SEQUENCE [LARGE SCALE GENOMIC DNA]</scope>
</reference>
<evidence type="ECO:0000313" key="1">
    <source>
        <dbReference type="EMBL" id="QGF20985.1"/>
    </source>
</evidence>
<dbReference type="GeneID" id="77925250"/>
<keyword evidence="2" id="KW-1185">Reference proteome</keyword>
<proteinExistence type="predicted"/>
<organism evidence="1 2">
    <name type="scientific">Vibrio phage Seahorse</name>
    <dbReference type="NCBI Taxonomy" id="2662136"/>
    <lineage>
        <taxon>Viruses</taxon>
        <taxon>Duplodnaviria</taxon>
        <taxon>Heunggongvirae</taxon>
        <taxon>Uroviricota</taxon>
        <taxon>Caudoviricetes</taxon>
        <taxon>Seahorsevirus</taxon>
        <taxon>Seahorsevirus seahorse</taxon>
    </lineage>
</organism>
<dbReference type="Proteomes" id="UP000500903">
    <property type="component" value="Segment"/>
</dbReference>
<name>A0A6B7SEQ0_9CAUD</name>
<evidence type="ECO:0000313" key="2">
    <source>
        <dbReference type="Proteomes" id="UP000500903"/>
    </source>
</evidence>